<comment type="catalytic activity">
    <reaction evidence="6 7">
        <text>Release of N-terminal amino acids, preferentially methionine, from peptides and arylamides.</text>
        <dbReference type="EC" id="3.4.11.18"/>
    </reaction>
</comment>
<keyword evidence="3 6" id="KW-0645">Protease</keyword>
<dbReference type="InterPro" id="IPR001714">
    <property type="entry name" value="Pept_M24_MAP"/>
</dbReference>
<comment type="function">
    <text evidence="1 6">Removes the N-terminal methionine from nascent proteins. The N-terminal methionine is often cleaved when the second residue in the primary sequence is small and uncharged (Met-Ala-, Cys, Gly, Pro, Ser, Thr, or Val). Requires deformylation of the N(alpha)-formylated initiator methionine before it can be hydrolyzed.</text>
</comment>
<keyword evidence="2 6" id="KW-0031">Aminopeptidase</keyword>
<organism evidence="9 10">
    <name type="scientific">Flavilitoribacter nigricans (strain ATCC 23147 / DSM 23189 / NBRC 102662 / NCIMB 1420 / SS-2)</name>
    <name type="common">Lewinella nigricans</name>
    <dbReference type="NCBI Taxonomy" id="1122177"/>
    <lineage>
        <taxon>Bacteria</taxon>
        <taxon>Pseudomonadati</taxon>
        <taxon>Bacteroidota</taxon>
        <taxon>Saprospiria</taxon>
        <taxon>Saprospirales</taxon>
        <taxon>Lewinellaceae</taxon>
        <taxon>Flavilitoribacter</taxon>
    </lineage>
</organism>
<dbReference type="SUPFAM" id="SSF55920">
    <property type="entry name" value="Creatinase/aminopeptidase"/>
    <property type="match status" value="1"/>
</dbReference>
<keyword evidence="5 6" id="KW-0378">Hydrolase</keyword>
<evidence type="ECO:0000256" key="5">
    <source>
        <dbReference type="ARBA" id="ARBA00022801"/>
    </source>
</evidence>
<protein>
    <recommendedName>
        <fullName evidence="6 7">Methionine aminopeptidase</fullName>
        <shortName evidence="6">MAP</shortName>
        <shortName evidence="6">MetAP</shortName>
        <ecNumber evidence="6 7">3.4.11.18</ecNumber>
    </recommendedName>
    <alternativeName>
        <fullName evidence="6">Peptidase M</fullName>
    </alternativeName>
</protein>
<dbReference type="HAMAP" id="MF_01974">
    <property type="entry name" value="MetAP_1"/>
    <property type="match status" value="1"/>
</dbReference>
<comment type="subunit">
    <text evidence="6">Monomer.</text>
</comment>
<comment type="caution">
    <text evidence="9">The sequence shown here is derived from an EMBL/GenBank/DDBJ whole genome shotgun (WGS) entry which is preliminary data.</text>
</comment>
<dbReference type="RefSeq" id="WP_099149888.1">
    <property type="nucleotide sequence ID" value="NZ_PDUD01000017.1"/>
</dbReference>
<name>A0A2D0NDR2_FLAN2</name>
<dbReference type="GO" id="GO:0070006">
    <property type="term" value="F:metalloaminopeptidase activity"/>
    <property type="evidence" value="ECO:0007669"/>
    <property type="project" value="UniProtKB-UniRule"/>
</dbReference>
<feature type="domain" description="Peptidase M24" evidence="8">
    <location>
        <begin position="12"/>
        <end position="239"/>
    </location>
</feature>
<proteinExistence type="inferred from homology"/>
<dbReference type="GO" id="GO:0046872">
    <property type="term" value="F:metal ion binding"/>
    <property type="evidence" value="ECO:0007669"/>
    <property type="project" value="UniProtKB-UniRule"/>
</dbReference>
<feature type="binding site" evidence="6">
    <location>
        <position position="168"/>
    </location>
    <ligand>
        <name>a divalent metal cation</name>
        <dbReference type="ChEBI" id="CHEBI:60240"/>
        <label>2</label>
        <note>catalytic</note>
    </ligand>
</feature>
<comment type="cofactor">
    <cofactor evidence="6">
        <name>Co(2+)</name>
        <dbReference type="ChEBI" id="CHEBI:48828"/>
    </cofactor>
    <cofactor evidence="6">
        <name>Zn(2+)</name>
        <dbReference type="ChEBI" id="CHEBI:29105"/>
    </cofactor>
    <cofactor evidence="6">
        <name>Mn(2+)</name>
        <dbReference type="ChEBI" id="CHEBI:29035"/>
    </cofactor>
    <cofactor evidence="6">
        <name>Fe(2+)</name>
        <dbReference type="ChEBI" id="CHEBI:29033"/>
    </cofactor>
    <text evidence="6">Binds 2 divalent metal cations per subunit. Has a high-affinity and a low affinity metal-binding site. The true nature of the physiological cofactor is under debate. The enzyme is active with cobalt, zinc, manganese or divalent iron ions. Most likely, methionine aminopeptidases function as mononuclear Fe(2+)-metalloproteases under physiological conditions, and the catalytically relevant metal-binding site has been assigned to the histidine-containing high-affinity site.</text>
</comment>
<evidence type="ECO:0000256" key="7">
    <source>
        <dbReference type="RuleBase" id="RU003653"/>
    </source>
</evidence>
<dbReference type="InterPro" id="IPR036005">
    <property type="entry name" value="Creatinase/aminopeptidase-like"/>
</dbReference>
<reference evidence="9 10" key="1">
    <citation type="submission" date="2017-10" db="EMBL/GenBank/DDBJ databases">
        <title>The draft genome sequence of Lewinella nigricans NBRC 102662.</title>
        <authorList>
            <person name="Wang K."/>
        </authorList>
    </citation>
    <scope>NUCLEOTIDE SEQUENCE [LARGE SCALE GENOMIC DNA]</scope>
    <source>
        <strain evidence="9 10">NBRC 102662</strain>
    </source>
</reference>
<feature type="binding site" evidence="6">
    <location>
        <position position="105"/>
    </location>
    <ligand>
        <name>a divalent metal cation</name>
        <dbReference type="ChEBI" id="CHEBI:60240"/>
        <label>1</label>
    </ligand>
</feature>
<evidence type="ECO:0000256" key="2">
    <source>
        <dbReference type="ARBA" id="ARBA00022438"/>
    </source>
</evidence>
<dbReference type="CDD" id="cd01086">
    <property type="entry name" value="MetAP1"/>
    <property type="match status" value="1"/>
</dbReference>
<dbReference type="EMBL" id="PDUD01000017">
    <property type="protein sequence ID" value="PHN06632.1"/>
    <property type="molecule type" value="Genomic_DNA"/>
</dbReference>
<dbReference type="EC" id="3.4.11.18" evidence="6 7"/>
<keyword evidence="4 6" id="KW-0479">Metal-binding</keyword>
<dbReference type="Pfam" id="PF00557">
    <property type="entry name" value="Peptidase_M24"/>
    <property type="match status" value="1"/>
</dbReference>
<evidence type="ECO:0000256" key="1">
    <source>
        <dbReference type="ARBA" id="ARBA00002521"/>
    </source>
</evidence>
<sequence>MSVETQGELLGMQAAGEAVAVTLRKMREYAKAGMSTKELDEYGYEILRSYGANPAPQKDYNFPGYTCISVNNEVCHGIPSEKTILQEGDLVNIDVSAELNGFYGDNGSSFILGEDRQNLQPLVDASQEILNLAISKVRSRMKIADLGGFIEREAKKRGFRVVKNICGHGIGRKLHENPREIPCYRDRFNRERFRKNTVIALETFISTRARYVYEAEDGWTLKTNDNSFVAQHEHTLIIKDGEPVVLTSANGV</sequence>
<accession>A0A2D0NDR2</accession>
<feature type="binding site" evidence="6">
    <location>
        <position position="233"/>
    </location>
    <ligand>
        <name>a divalent metal cation</name>
        <dbReference type="ChEBI" id="CHEBI:60240"/>
        <label>1</label>
    </ligand>
</feature>
<feature type="binding site" evidence="6">
    <location>
        <position position="105"/>
    </location>
    <ligand>
        <name>a divalent metal cation</name>
        <dbReference type="ChEBI" id="CHEBI:60240"/>
        <label>2</label>
        <note>catalytic</note>
    </ligand>
</feature>
<evidence type="ECO:0000256" key="4">
    <source>
        <dbReference type="ARBA" id="ARBA00022723"/>
    </source>
</evidence>
<feature type="binding site" evidence="6">
    <location>
        <position position="76"/>
    </location>
    <ligand>
        <name>substrate</name>
    </ligand>
</feature>
<keyword evidence="10" id="KW-1185">Reference proteome</keyword>
<dbReference type="Proteomes" id="UP000223913">
    <property type="component" value="Unassembled WGS sequence"/>
</dbReference>
<evidence type="ECO:0000313" key="10">
    <source>
        <dbReference type="Proteomes" id="UP000223913"/>
    </source>
</evidence>
<dbReference type="GO" id="GO:0004239">
    <property type="term" value="F:initiator methionyl aminopeptidase activity"/>
    <property type="evidence" value="ECO:0007669"/>
    <property type="project" value="UniProtKB-UniRule"/>
</dbReference>
<feature type="binding site" evidence="6">
    <location>
        <position position="175"/>
    </location>
    <ligand>
        <name>substrate</name>
    </ligand>
</feature>
<feature type="binding site" evidence="6">
    <location>
        <position position="202"/>
    </location>
    <ligand>
        <name>a divalent metal cation</name>
        <dbReference type="ChEBI" id="CHEBI:60240"/>
        <label>2</label>
        <note>catalytic</note>
    </ligand>
</feature>
<dbReference type="GO" id="GO:0006508">
    <property type="term" value="P:proteolysis"/>
    <property type="evidence" value="ECO:0007669"/>
    <property type="project" value="UniProtKB-KW"/>
</dbReference>
<feature type="binding site" evidence="6">
    <location>
        <position position="233"/>
    </location>
    <ligand>
        <name>a divalent metal cation</name>
        <dbReference type="ChEBI" id="CHEBI:60240"/>
        <label>2</label>
        <note>catalytic</note>
    </ligand>
</feature>
<evidence type="ECO:0000259" key="8">
    <source>
        <dbReference type="Pfam" id="PF00557"/>
    </source>
</evidence>
<dbReference type="OrthoDB" id="9802055at2"/>
<evidence type="ECO:0000313" key="9">
    <source>
        <dbReference type="EMBL" id="PHN06632.1"/>
    </source>
</evidence>
<dbReference type="InterPro" id="IPR002467">
    <property type="entry name" value="Pept_M24A_MAP1"/>
</dbReference>
<dbReference type="PANTHER" id="PTHR43330">
    <property type="entry name" value="METHIONINE AMINOPEPTIDASE"/>
    <property type="match status" value="1"/>
</dbReference>
<dbReference type="AlphaFoldDB" id="A0A2D0NDR2"/>
<evidence type="ECO:0000256" key="3">
    <source>
        <dbReference type="ARBA" id="ARBA00022670"/>
    </source>
</evidence>
<evidence type="ECO:0000256" key="6">
    <source>
        <dbReference type="HAMAP-Rule" id="MF_01974"/>
    </source>
</evidence>
<feature type="binding site" evidence="6">
    <location>
        <position position="94"/>
    </location>
    <ligand>
        <name>a divalent metal cation</name>
        <dbReference type="ChEBI" id="CHEBI:60240"/>
        <label>1</label>
    </ligand>
</feature>
<dbReference type="InterPro" id="IPR000994">
    <property type="entry name" value="Pept_M24"/>
</dbReference>
<comment type="similarity">
    <text evidence="6">Belongs to the peptidase M24A family. Methionine aminopeptidase type 1 subfamily.</text>
</comment>
<dbReference type="PRINTS" id="PR00599">
    <property type="entry name" value="MAPEPTIDASE"/>
</dbReference>
<dbReference type="PANTHER" id="PTHR43330:SF13">
    <property type="entry name" value="METHIONINE AMINOPEPTIDASE 2"/>
    <property type="match status" value="1"/>
</dbReference>
<dbReference type="NCBIfam" id="TIGR00500">
    <property type="entry name" value="met_pdase_I"/>
    <property type="match status" value="1"/>
</dbReference>
<gene>
    <name evidence="6 9" type="primary">map</name>
    <name evidence="9" type="ORF">CRP01_10055</name>
</gene>
<dbReference type="Gene3D" id="3.90.230.10">
    <property type="entry name" value="Creatinase/methionine aminopeptidase superfamily"/>
    <property type="match status" value="1"/>
</dbReference>